<organism evidence="1 2">
    <name type="scientific">Saccharomycopsis crataegensis</name>
    <dbReference type="NCBI Taxonomy" id="43959"/>
    <lineage>
        <taxon>Eukaryota</taxon>
        <taxon>Fungi</taxon>
        <taxon>Dikarya</taxon>
        <taxon>Ascomycota</taxon>
        <taxon>Saccharomycotina</taxon>
        <taxon>Saccharomycetes</taxon>
        <taxon>Saccharomycopsidaceae</taxon>
        <taxon>Saccharomycopsis</taxon>
    </lineage>
</organism>
<evidence type="ECO:0000313" key="1">
    <source>
        <dbReference type="EMBL" id="GMM36746.1"/>
    </source>
</evidence>
<dbReference type="RefSeq" id="XP_064853742.1">
    <property type="nucleotide sequence ID" value="XM_064997670.1"/>
</dbReference>
<sequence length="163" mass="17645">MSSGSSNISSYGANLNCGSFKTYVSIQNTSQPIPIETLNLAYKCGVYYSASQTDDAQSLDIPTNLLANSSQFTVPSPVIANSSYFGYQCNANSSSNYSYYSSLESGANNNPFPYVDIYECGQNFFADYPGKHNTEESSGVSLKQENSLILSFVSLLVLSSLFI</sequence>
<dbReference type="GeneID" id="90074721"/>
<keyword evidence="2" id="KW-1185">Reference proteome</keyword>
<accession>A0AAV5QPV7</accession>
<evidence type="ECO:0000313" key="2">
    <source>
        <dbReference type="Proteomes" id="UP001360560"/>
    </source>
</evidence>
<gene>
    <name evidence="1" type="ORF">DASC09_040710</name>
</gene>
<protein>
    <submittedName>
        <fullName evidence="1">Uncharacterized protein</fullName>
    </submittedName>
</protein>
<dbReference type="AlphaFoldDB" id="A0AAV5QPV7"/>
<proteinExistence type="predicted"/>
<dbReference type="Proteomes" id="UP001360560">
    <property type="component" value="Unassembled WGS sequence"/>
</dbReference>
<name>A0AAV5QPV7_9ASCO</name>
<dbReference type="EMBL" id="BTFZ01000011">
    <property type="protein sequence ID" value="GMM36746.1"/>
    <property type="molecule type" value="Genomic_DNA"/>
</dbReference>
<comment type="caution">
    <text evidence="1">The sequence shown here is derived from an EMBL/GenBank/DDBJ whole genome shotgun (WGS) entry which is preliminary data.</text>
</comment>
<reference evidence="1 2" key="1">
    <citation type="journal article" date="2023" name="Elife">
        <title>Identification of key yeast species and microbe-microbe interactions impacting larval growth of Drosophila in the wild.</title>
        <authorList>
            <person name="Mure A."/>
            <person name="Sugiura Y."/>
            <person name="Maeda R."/>
            <person name="Honda K."/>
            <person name="Sakurai N."/>
            <person name="Takahashi Y."/>
            <person name="Watada M."/>
            <person name="Katoh T."/>
            <person name="Gotoh A."/>
            <person name="Gotoh Y."/>
            <person name="Taniguchi I."/>
            <person name="Nakamura K."/>
            <person name="Hayashi T."/>
            <person name="Katayama T."/>
            <person name="Uemura T."/>
            <person name="Hattori Y."/>
        </authorList>
    </citation>
    <scope>NUCLEOTIDE SEQUENCE [LARGE SCALE GENOMIC DNA]</scope>
    <source>
        <strain evidence="1 2">SC-9</strain>
    </source>
</reference>